<keyword evidence="4" id="KW-1185">Reference proteome</keyword>
<dbReference type="EMBL" id="CACRXK020002428">
    <property type="protein sequence ID" value="CAB3994267.1"/>
    <property type="molecule type" value="Genomic_DNA"/>
</dbReference>
<sequence>MAKASAEVDNISPDETPGPCTSLLQVSNISCCNISNNNHVENVLGLGESCNHEATKQGLSEVEITSFVPEAVAANPCSACCDTHRRDIDKLNIEIADLKKKAVIANPCSACCDTHGRDIDRLNAEISNLKKKIAFLEGEELANSSMNMQIIHLQRDNSSLIKTVEMLSKQLLNLSEASDASSPGDASSPRDASLPRDASSPGDASSPNDALSPSGGSSPNNYLPPDKNIAGANATQEVNVTVSKSSTRNKKKDVVVIAGDSLVKNMVGAYMNFNEGNRSYHEYLSGQNTNTTFQLKETNSLTVSVLLSKLSIFPNEWKCAKVVPIHKQGKL</sequence>
<gene>
    <name evidence="3" type="ORF">PACLA_8A051587</name>
</gene>
<feature type="coiled-coil region" evidence="1">
    <location>
        <begin position="81"/>
        <end position="139"/>
    </location>
</feature>
<evidence type="ECO:0000313" key="4">
    <source>
        <dbReference type="Proteomes" id="UP001152795"/>
    </source>
</evidence>
<proteinExistence type="predicted"/>
<dbReference type="Proteomes" id="UP001152795">
    <property type="component" value="Unassembled WGS sequence"/>
</dbReference>
<feature type="region of interest" description="Disordered" evidence="2">
    <location>
        <begin position="176"/>
        <end position="234"/>
    </location>
</feature>
<accession>A0A7D9DWA9</accession>
<keyword evidence="1" id="KW-0175">Coiled coil</keyword>
<feature type="compositionally biased region" description="Low complexity" evidence="2">
    <location>
        <begin position="176"/>
        <end position="192"/>
    </location>
</feature>
<organism evidence="3 4">
    <name type="scientific">Paramuricea clavata</name>
    <name type="common">Red gorgonian</name>
    <name type="synonym">Violescent sea-whip</name>
    <dbReference type="NCBI Taxonomy" id="317549"/>
    <lineage>
        <taxon>Eukaryota</taxon>
        <taxon>Metazoa</taxon>
        <taxon>Cnidaria</taxon>
        <taxon>Anthozoa</taxon>
        <taxon>Octocorallia</taxon>
        <taxon>Malacalcyonacea</taxon>
        <taxon>Plexauridae</taxon>
        <taxon>Paramuricea</taxon>
    </lineage>
</organism>
<name>A0A7D9DWA9_PARCT</name>
<evidence type="ECO:0000256" key="1">
    <source>
        <dbReference type="SAM" id="Coils"/>
    </source>
</evidence>
<feature type="compositionally biased region" description="Polar residues" evidence="2">
    <location>
        <begin position="202"/>
        <end position="221"/>
    </location>
</feature>
<evidence type="ECO:0000313" key="3">
    <source>
        <dbReference type="EMBL" id="CAB3994267.1"/>
    </source>
</evidence>
<reference evidence="3" key="1">
    <citation type="submission" date="2020-04" db="EMBL/GenBank/DDBJ databases">
        <authorList>
            <person name="Alioto T."/>
            <person name="Alioto T."/>
            <person name="Gomez Garrido J."/>
        </authorList>
    </citation>
    <scope>NUCLEOTIDE SEQUENCE</scope>
    <source>
        <strain evidence="3">A484AB</strain>
    </source>
</reference>
<comment type="caution">
    <text evidence="3">The sequence shown here is derived from an EMBL/GenBank/DDBJ whole genome shotgun (WGS) entry which is preliminary data.</text>
</comment>
<evidence type="ECO:0000256" key="2">
    <source>
        <dbReference type="SAM" id="MobiDB-lite"/>
    </source>
</evidence>
<protein>
    <submittedName>
        <fullName evidence="3">Uncharacterized protein</fullName>
    </submittedName>
</protein>
<dbReference type="AlphaFoldDB" id="A0A7D9DWA9"/>